<evidence type="ECO:0000256" key="5">
    <source>
        <dbReference type="ARBA" id="ARBA00022729"/>
    </source>
</evidence>
<evidence type="ECO:0000256" key="2">
    <source>
        <dbReference type="ARBA" id="ARBA00005600"/>
    </source>
</evidence>
<evidence type="ECO:0000256" key="3">
    <source>
        <dbReference type="ARBA" id="ARBA00021355"/>
    </source>
</evidence>
<evidence type="ECO:0000259" key="10">
    <source>
        <dbReference type="SMART" id="SM00092"/>
    </source>
</evidence>
<reference evidence="12" key="1">
    <citation type="submission" date="2025-08" db="UniProtKB">
        <authorList>
            <consortium name="RefSeq"/>
        </authorList>
    </citation>
    <scope>IDENTIFICATION</scope>
</reference>
<keyword evidence="8" id="KW-0278">Fertilization</keyword>
<organism evidence="11 12">
    <name type="scientific">Echinops telfairi</name>
    <name type="common">Lesser hedgehog tenrec</name>
    <dbReference type="NCBI Taxonomy" id="9371"/>
    <lineage>
        <taxon>Eukaryota</taxon>
        <taxon>Metazoa</taxon>
        <taxon>Chordata</taxon>
        <taxon>Craniata</taxon>
        <taxon>Vertebrata</taxon>
        <taxon>Euteleostomi</taxon>
        <taxon>Mammalia</taxon>
        <taxon>Eutheria</taxon>
        <taxon>Afrotheria</taxon>
        <taxon>Tenrecidae</taxon>
        <taxon>Tenrecinae</taxon>
        <taxon>Echinops</taxon>
    </lineage>
</organism>
<dbReference type="PANTHER" id="PTHR11437">
    <property type="entry name" value="RIBONUCLEASE"/>
    <property type="match status" value="1"/>
</dbReference>
<evidence type="ECO:0000256" key="6">
    <source>
        <dbReference type="ARBA" id="ARBA00022889"/>
    </source>
</evidence>
<evidence type="ECO:0000256" key="8">
    <source>
        <dbReference type="ARBA" id="ARBA00023279"/>
    </source>
</evidence>
<evidence type="ECO:0000256" key="1">
    <source>
        <dbReference type="ARBA" id="ARBA00004613"/>
    </source>
</evidence>
<dbReference type="RefSeq" id="XP_004698494.1">
    <property type="nucleotide sequence ID" value="XM_004698437.2"/>
</dbReference>
<comment type="subcellular location">
    <subcellularLocation>
        <location evidence="1">Secreted</location>
    </subcellularLocation>
</comment>
<dbReference type="PRINTS" id="PR00794">
    <property type="entry name" value="RIBONUCLEASE"/>
</dbReference>
<dbReference type="GeneID" id="101651419"/>
<dbReference type="PANTHER" id="PTHR11437:SF63">
    <property type="entry name" value="INACTIVE RIBONUCLEASE-LIKE PROTEIN 10"/>
    <property type="match status" value="1"/>
</dbReference>
<dbReference type="SUPFAM" id="SSF54076">
    <property type="entry name" value="RNase A-like"/>
    <property type="match status" value="1"/>
</dbReference>
<dbReference type="Proteomes" id="UP000694863">
    <property type="component" value="Unplaced"/>
</dbReference>
<keyword evidence="5" id="KW-0732">Signal</keyword>
<evidence type="ECO:0000256" key="9">
    <source>
        <dbReference type="ARBA" id="ARBA00045197"/>
    </source>
</evidence>
<dbReference type="InterPro" id="IPR023412">
    <property type="entry name" value="RNaseA_domain"/>
</dbReference>
<comment type="similarity">
    <text evidence="2">Belongs to the pancreatic ribonuclease family.</text>
</comment>
<evidence type="ECO:0000313" key="12">
    <source>
        <dbReference type="RefSeq" id="XP_004698494.1"/>
    </source>
</evidence>
<dbReference type="InterPro" id="IPR001427">
    <property type="entry name" value="RNaseA"/>
</dbReference>
<name>A0ABM0IET9_ECHTE</name>
<keyword evidence="6" id="KW-0130">Cell adhesion</keyword>
<feature type="domain" description="Ribonuclease A-domain" evidence="10">
    <location>
        <begin position="103"/>
        <end position="215"/>
    </location>
</feature>
<accession>A0ABM0IET9</accession>
<comment type="function">
    <text evidence="9">Secreted proximal epididymal protein required for post-testicular sperm maturation and male fertility. May be involved in sperm adhesion to the egg zona pellucida. Does not have ribonuclease activity.</text>
</comment>
<keyword evidence="7" id="KW-0325">Glycoprotein</keyword>
<dbReference type="InterPro" id="IPR036816">
    <property type="entry name" value="RNaseA-like_dom_sf"/>
</dbReference>
<keyword evidence="11" id="KW-1185">Reference proteome</keyword>
<dbReference type="CDD" id="cd00163">
    <property type="entry name" value="RNase_A"/>
    <property type="match status" value="1"/>
</dbReference>
<proteinExistence type="inferred from homology"/>
<protein>
    <recommendedName>
        <fullName evidence="3">Inactive ribonuclease-like protein 10</fullName>
    </recommendedName>
</protein>
<evidence type="ECO:0000256" key="7">
    <source>
        <dbReference type="ARBA" id="ARBA00023180"/>
    </source>
</evidence>
<dbReference type="Pfam" id="PF00074">
    <property type="entry name" value="RnaseA"/>
    <property type="match status" value="1"/>
</dbReference>
<evidence type="ECO:0000256" key="4">
    <source>
        <dbReference type="ARBA" id="ARBA00022525"/>
    </source>
</evidence>
<evidence type="ECO:0000313" key="11">
    <source>
        <dbReference type="Proteomes" id="UP000694863"/>
    </source>
</evidence>
<keyword evidence="4" id="KW-0964">Secreted</keyword>
<gene>
    <name evidence="12" type="primary">RNASE10</name>
</gene>
<dbReference type="Gene3D" id="3.10.130.10">
    <property type="entry name" value="Ribonuclease A-like domain"/>
    <property type="match status" value="1"/>
</dbReference>
<sequence length="216" mass="24135">MKLTLVQIFFMLLLLLLGLGMGLGLGLRMAASVLEDSDQLLNEFWASDAQDKVDDAAEVGKGSRMAETLVLNNQGRAQADWQPVDAIFHEDEVGNKMLRADVPLENSKDYLRYDLLARECNAMMAPKMQVHNQTCLHQYTFIHEEEATVKAVCNTPVIACELKGGKCHKSPRPFDLTVCKLAKPGQVTPHCNYLTFILEKFIVITCNNMKFQLTSG</sequence>
<dbReference type="SMART" id="SM00092">
    <property type="entry name" value="RNAse_Pc"/>
    <property type="match status" value="1"/>
</dbReference>